<sequence>MFGMQNTTPLTISFLFWSFQGSAALILVISMLLGVILGVLLVMPSFNARGRTVKNLRDEIKQLQDEKSKLQEDLNLTKDLLKTVRPETKANNENEQKGEGQPE</sequence>
<evidence type="ECO:0000256" key="2">
    <source>
        <dbReference type="ARBA" id="ARBA00022692"/>
    </source>
</evidence>
<dbReference type="Pfam" id="PF06305">
    <property type="entry name" value="LapA_dom"/>
    <property type="match status" value="1"/>
</dbReference>
<dbReference type="KEGG" id="cpo:COPRO5265_1331"/>
<dbReference type="STRING" id="309798.COPRO5265_1331"/>
<evidence type="ECO:0000256" key="6">
    <source>
        <dbReference type="SAM" id="MobiDB-lite"/>
    </source>
</evidence>
<dbReference type="PANTHER" id="PTHR41335">
    <property type="entry name" value="MEMBRANE PROTEIN-RELATED"/>
    <property type="match status" value="1"/>
</dbReference>
<gene>
    <name evidence="9" type="ordered locus">COPRO5265_1331</name>
</gene>
<dbReference type="GO" id="GO:0005886">
    <property type="term" value="C:plasma membrane"/>
    <property type="evidence" value="ECO:0007669"/>
    <property type="project" value="InterPro"/>
</dbReference>
<evidence type="ECO:0000256" key="3">
    <source>
        <dbReference type="ARBA" id="ARBA00022989"/>
    </source>
</evidence>
<keyword evidence="1" id="KW-1003">Cell membrane</keyword>
<proteinExistence type="predicted"/>
<evidence type="ECO:0000256" key="1">
    <source>
        <dbReference type="ARBA" id="ARBA00022475"/>
    </source>
</evidence>
<evidence type="ECO:0000256" key="5">
    <source>
        <dbReference type="SAM" id="Coils"/>
    </source>
</evidence>
<keyword evidence="4 7" id="KW-0472">Membrane</keyword>
<dbReference type="PANTHER" id="PTHR41335:SF1">
    <property type="entry name" value="MEMBRANE PROTEIN"/>
    <property type="match status" value="1"/>
</dbReference>
<evidence type="ECO:0000256" key="7">
    <source>
        <dbReference type="SAM" id="Phobius"/>
    </source>
</evidence>
<dbReference type="eggNOG" id="COG5416">
    <property type="taxonomic scope" value="Bacteria"/>
</dbReference>
<dbReference type="EMBL" id="CP001145">
    <property type="protein sequence ID" value="ACI16940.1"/>
    <property type="molecule type" value="Genomic_DNA"/>
</dbReference>
<evidence type="ECO:0000313" key="9">
    <source>
        <dbReference type="EMBL" id="ACI16940.1"/>
    </source>
</evidence>
<keyword evidence="2 7" id="KW-0812">Transmembrane</keyword>
<evidence type="ECO:0000313" key="10">
    <source>
        <dbReference type="Proteomes" id="UP000001732"/>
    </source>
</evidence>
<feature type="coiled-coil region" evidence="5">
    <location>
        <begin position="46"/>
        <end position="80"/>
    </location>
</feature>
<evidence type="ECO:0000259" key="8">
    <source>
        <dbReference type="Pfam" id="PF06305"/>
    </source>
</evidence>
<keyword evidence="10" id="KW-1185">Reference proteome</keyword>
<dbReference type="InterPro" id="IPR010445">
    <property type="entry name" value="LapA_dom"/>
</dbReference>
<dbReference type="Proteomes" id="UP000001732">
    <property type="component" value="Chromosome"/>
</dbReference>
<reference evidence="9 10" key="2">
    <citation type="journal article" date="2014" name="Genome Announc.">
        <title>Complete Genome Sequence of Coprothermobacter proteolyticus DSM 5265.</title>
        <authorList>
            <person name="Alexiev A."/>
            <person name="Coil D.A."/>
            <person name="Badger J.H."/>
            <person name="Enticknap J."/>
            <person name="Ward N."/>
            <person name="Robb F.T."/>
            <person name="Eisen J.A."/>
        </authorList>
    </citation>
    <scope>NUCLEOTIDE SEQUENCE [LARGE SCALE GENOMIC DNA]</scope>
    <source>
        <strain evidence="10">ATCC 35245 / DSM 5265 / OCM 4 / BT</strain>
    </source>
</reference>
<keyword evidence="3 7" id="KW-1133">Transmembrane helix</keyword>
<feature type="domain" description="Lipopolysaccharide assembly protein A" evidence="8">
    <location>
        <begin position="5"/>
        <end position="67"/>
    </location>
</feature>
<dbReference type="AlphaFoldDB" id="B5YA35"/>
<keyword evidence="5" id="KW-0175">Coiled coil</keyword>
<protein>
    <recommendedName>
        <fullName evidence="8">Lipopolysaccharide assembly protein A domain-containing protein</fullName>
    </recommendedName>
</protein>
<feature type="region of interest" description="Disordered" evidence="6">
    <location>
        <begin position="81"/>
        <end position="103"/>
    </location>
</feature>
<accession>B5YA35</accession>
<evidence type="ECO:0000256" key="4">
    <source>
        <dbReference type="ARBA" id="ARBA00023136"/>
    </source>
</evidence>
<reference evidence="10" key="1">
    <citation type="submission" date="2008-08" db="EMBL/GenBank/DDBJ databases">
        <title>The complete genome sequence of Coprothermobacter proteolyticus strain ATCC 5245 / DSM 5265 / BT.</title>
        <authorList>
            <person name="Dodson R.J."/>
            <person name="Durkin A.S."/>
            <person name="Wu M."/>
            <person name="Eisen J."/>
            <person name="Sutton G."/>
        </authorList>
    </citation>
    <scope>NUCLEOTIDE SEQUENCE [LARGE SCALE GENOMIC DNA]</scope>
    <source>
        <strain evidence="10">ATCC 35245 / DSM 5265 / OCM 4 / BT</strain>
    </source>
</reference>
<organism evidence="9 10">
    <name type="scientific">Coprothermobacter proteolyticus (strain ATCC 35245 / DSM 5265 / OCM 4 / BT)</name>
    <dbReference type="NCBI Taxonomy" id="309798"/>
    <lineage>
        <taxon>Bacteria</taxon>
        <taxon>Pseudomonadati</taxon>
        <taxon>Coprothermobacterota</taxon>
        <taxon>Coprothermobacteria</taxon>
        <taxon>Coprothermobacterales</taxon>
        <taxon>Coprothermobacteraceae</taxon>
        <taxon>Coprothermobacter</taxon>
    </lineage>
</organism>
<name>B5YA35_COPPD</name>
<feature type="transmembrane region" description="Helical" evidence="7">
    <location>
        <begin position="14"/>
        <end position="42"/>
    </location>
</feature>